<name>A0A059KRR0_9BURK</name>
<dbReference type="Pfam" id="PF14321">
    <property type="entry name" value="DUF4382"/>
    <property type="match status" value="1"/>
</dbReference>
<evidence type="ECO:0000313" key="2">
    <source>
        <dbReference type="EMBL" id="KDB54177.1"/>
    </source>
</evidence>
<dbReference type="EMBL" id="AZRA01000005">
    <property type="protein sequence ID" value="KDB54177.1"/>
    <property type="molecule type" value="Genomic_DNA"/>
</dbReference>
<comment type="caution">
    <text evidence="2">The sequence shown here is derived from an EMBL/GenBank/DDBJ whole genome shotgun (WGS) entry which is preliminary data.</text>
</comment>
<feature type="domain" description="DUF4382" evidence="1">
    <location>
        <begin position="44"/>
        <end position="168"/>
    </location>
</feature>
<keyword evidence="3" id="KW-1185">Reference proteome</keyword>
<accession>A0A059KRR0</accession>
<sequence>MWSVGSLVLALTLGACGGSSGDDATSATVAVSTGSPTAAAASVTLQTYITDNLTSDYAKVWVSIQRIVATAADGTEAVLLDASAEPVVVDLASLASVGELVSSATVPVGVWTGVKVTLANAVQLVSLDGLTTTDAKFAASGDTFDWTVRGVTLDTATAAQLVLDFDLEHFSYSATTGLVTPDVKVPTTGTAFGKFVRQQGRVHGTVSAIDASAGTLTITDARLGSVVVTLASDAVITNAATGATMTLAEVTAGATVRVKGTVTPGATTDDPVTVTATLVQVEPASSSSAATTVAVRGAGTVVSLSGTTLTIALTEASFLPSSATLVLDLASARYAHGTAADLVAGATIHFRGKLSGSGSSSSVSASMIDVEGAASATERARRGADSTSATLSTLSGTVGSVATDGTFTATTAASSSARAVAAGTYTVDPSGAVWRAGSASCLVAGASVRASGTLADTTFTARTIEVPGCSGTTSRSAAGRRH</sequence>
<gene>
    <name evidence="2" type="ORF">X805_01590</name>
</gene>
<dbReference type="InterPro" id="IPR025491">
    <property type="entry name" value="DUF4382"/>
</dbReference>
<dbReference type="Proteomes" id="UP000026714">
    <property type="component" value="Unassembled WGS sequence"/>
</dbReference>
<organism evidence="2 3">
    <name type="scientific">Sphaerotilus natans subsp. natans DSM 6575</name>
    <dbReference type="NCBI Taxonomy" id="1286631"/>
    <lineage>
        <taxon>Bacteria</taxon>
        <taxon>Pseudomonadati</taxon>
        <taxon>Pseudomonadota</taxon>
        <taxon>Betaproteobacteria</taxon>
        <taxon>Burkholderiales</taxon>
        <taxon>Sphaerotilaceae</taxon>
        <taxon>Sphaerotilus</taxon>
    </lineage>
</organism>
<dbReference type="AlphaFoldDB" id="A0A059KRR0"/>
<evidence type="ECO:0000313" key="3">
    <source>
        <dbReference type="Proteomes" id="UP000026714"/>
    </source>
</evidence>
<proteinExistence type="predicted"/>
<protein>
    <recommendedName>
        <fullName evidence="1">DUF4382 domain-containing protein</fullName>
    </recommendedName>
</protein>
<reference evidence="2 3" key="1">
    <citation type="journal article" date="2014" name="FEMS Microbiol. Ecol.">
        <title>Sphaerotilus natans encrusted with nanoball-shaped Fe(III) oxide minerals formed by nitrate-reducing mixotrophic Fe(II) oxidation.</title>
        <authorList>
            <person name="Park S."/>
            <person name="Kim D.H."/>
            <person name="Lee J.H."/>
            <person name="Hur H.G."/>
        </authorList>
    </citation>
    <scope>NUCLEOTIDE SEQUENCE [LARGE SCALE GENOMIC DNA]</scope>
    <source>
        <strain evidence="2 3">DSM 6575</strain>
    </source>
</reference>
<evidence type="ECO:0000259" key="1">
    <source>
        <dbReference type="Pfam" id="PF14321"/>
    </source>
</evidence>